<dbReference type="PANTHER" id="PTHR43081">
    <property type="entry name" value="ADENYLATE CYCLASE, TERMINAL-DIFFERENTIATION SPECIFIC-RELATED"/>
    <property type="match status" value="1"/>
</dbReference>
<name>A0ABT4VT92_9HYPH</name>
<comment type="caution">
    <text evidence="2">The sequence shown here is derived from an EMBL/GenBank/DDBJ whole genome shotgun (WGS) entry which is preliminary data.</text>
</comment>
<protein>
    <recommendedName>
        <fullName evidence="1">Guanylate cyclase domain-containing protein</fullName>
    </recommendedName>
</protein>
<dbReference type="Proteomes" id="UP001148313">
    <property type="component" value="Unassembled WGS sequence"/>
</dbReference>
<dbReference type="SUPFAM" id="SSF55073">
    <property type="entry name" value="Nucleotide cyclase"/>
    <property type="match status" value="1"/>
</dbReference>
<dbReference type="RefSeq" id="WP_271091776.1">
    <property type="nucleotide sequence ID" value="NZ_JAPJZH010000017.1"/>
</dbReference>
<accession>A0ABT4VT92</accession>
<organism evidence="2 3">
    <name type="scientific">Hoeflea poritis</name>
    <dbReference type="NCBI Taxonomy" id="2993659"/>
    <lineage>
        <taxon>Bacteria</taxon>
        <taxon>Pseudomonadati</taxon>
        <taxon>Pseudomonadota</taxon>
        <taxon>Alphaproteobacteria</taxon>
        <taxon>Hyphomicrobiales</taxon>
        <taxon>Rhizobiaceae</taxon>
        <taxon>Hoeflea</taxon>
    </lineage>
</organism>
<dbReference type="CDD" id="cd07302">
    <property type="entry name" value="CHD"/>
    <property type="match status" value="1"/>
</dbReference>
<dbReference type="InterPro" id="IPR001054">
    <property type="entry name" value="A/G_cyclase"/>
</dbReference>
<keyword evidence="3" id="KW-1185">Reference proteome</keyword>
<dbReference type="InterPro" id="IPR029787">
    <property type="entry name" value="Nucleotide_cyclase"/>
</dbReference>
<sequence>MSKEQSRKLAAIMAADIVGYSRLMAENEADTLARLRTFRRDLLEPSVTEHAGSIIKNMGDGWLAEFDSIVGAVNCATAIQQRLSQDGSLEIRIGIHVGDIIHENEDIFGDGVNIAARLQQIAAPGAVIVSGDVFKLVDRKTGTDFEDLGIQRLKNITVDTAVYGWAPETIKGQSLLSAPTEEKAANTVPVVLIEELHISGSEDEAAELAEEIRYELLLLMSRRTGIKVVSERNEKTEPKYVIGGRCRVSGTKVRLDMTLSSGRGGETIRTERFQSDTDDRDDFIEQVARRISVMVRSFTTSRDGEEYAERPDSDLSVQELLSKAAFLNARWTREGAEGAQASLETALSKSPDNPMALAMLAMSLISPLFAGYGRRQEVDTARIMDLSNRAVSLGSQSDVVFMARAFNRLWLHSDYDGARSDIDRALQINPGYQELQAALGLVEIFEGDAQKGAKYLIDNLDMMSESMVFPVLLFSIGLAYLITGESEKSLQYARESYERAPLISNCGMIYAAAAAEKPEITNASDFKEMISRLGLDLSVVDNYPFAREADRVLLHSRLEAAGVPA</sequence>
<dbReference type="InterPro" id="IPR011990">
    <property type="entry name" value="TPR-like_helical_dom_sf"/>
</dbReference>
<evidence type="ECO:0000259" key="1">
    <source>
        <dbReference type="PROSITE" id="PS50125"/>
    </source>
</evidence>
<dbReference type="Gene3D" id="3.30.70.1230">
    <property type="entry name" value="Nucleotide cyclase"/>
    <property type="match status" value="1"/>
</dbReference>
<evidence type="ECO:0000313" key="3">
    <source>
        <dbReference type="Proteomes" id="UP001148313"/>
    </source>
</evidence>
<dbReference type="Pfam" id="PF00211">
    <property type="entry name" value="Guanylate_cyc"/>
    <property type="match status" value="1"/>
</dbReference>
<dbReference type="InterPro" id="IPR050697">
    <property type="entry name" value="Adenylyl/Guanylyl_Cyclase_3/4"/>
</dbReference>
<proteinExistence type="predicted"/>
<dbReference type="EMBL" id="JAPJZH010000017">
    <property type="protein sequence ID" value="MDA4847932.1"/>
    <property type="molecule type" value="Genomic_DNA"/>
</dbReference>
<reference evidence="2" key="1">
    <citation type="submission" date="2022-11" db="EMBL/GenBank/DDBJ databases">
        <title>Hoeflea poritis sp. nov., isolated from scleractinian coral Porites lutea.</title>
        <authorList>
            <person name="Zhang G."/>
            <person name="Wei Q."/>
            <person name="Cai L."/>
        </authorList>
    </citation>
    <scope>NUCLEOTIDE SEQUENCE</scope>
    <source>
        <strain evidence="2">E7-10</strain>
    </source>
</reference>
<evidence type="ECO:0000313" key="2">
    <source>
        <dbReference type="EMBL" id="MDA4847932.1"/>
    </source>
</evidence>
<dbReference type="Gene3D" id="1.25.40.10">
    <property type="entry name" value="Tetratricopeptide repeat domain"/>
    <property type="match status" value="1"/>
</dbReference>
<gene>
    <name evidence="2" type="ORF">OOZ53_21420</name>
</gene>
<feature type="domain" description="Guanylate cyclase" evidence="1">
    <location>
        <begin position="11"/>
        <end position="119"/>
    </location>
</feature>
<dbReference type="SUPFAM" id="SSF48452">
    <property type="entry name" value="TPR-like"/>
    <property type="match status" value="1"/>
</dbReference>
<dbReference type="PROSITE" id="PS50125">
    <property type="entry name" value="GUANYLATE_CYCLASE_2"/>
    <property type="match status" value="1"/>
</dbReference>
<dbReference type="PANTHER" id="PTHR43081:SF19">
    <property type="entry name" value="PH-SENSITIVE ADENYLATE CYCLASE RV1264"/>
    <property type="match status" value="1"/>
</dbReference>